<reference evidence="1 2" key="1">
    <citation type="submission" date="2023-01" db="EMBL/GenBank/DDBJ databases">
        <title>Analysis of 21 Apiospora genomes using comparative genomics revels a genus with tremendous synthesis potential of carbohydrate active enzymes and secondary metabolites.</title>
        <authorList>
            <person name="Sorensen T."/>
        </authorList>
    </citation>
    <scope>NUCLEOTIDE SEQUENCE [LARGE SCALE GENOMIC DNA]</scope>
    <source>
        <strain evidence="1 2">CBS 83171</strain>
    </source>
</reference>
<name>A0ABR1WGK8_9PEZI</name>
<gene>
    <name evidence="1" type="ORF">PG996_000009</name>
</gene>
<dbReference type="Proteomes" id="UP001446871">
    <property type="component" value="Unassembled WGS sequence"/>
</dbReference>
<comment type="caution">
    <text evidence="1">The sequence shown here is derived from an EMBL/GenBank/DDBJ whole genome shotgun (WGS) entry which is preliminary data.</text>
</comment>
<organism evidence="1 2">
    <name type="scientific">Apiospora saccharicola</name>
    <dbReference type="NCBI Taxonomy" id="335842"/>
    <lineage>
        <taxon>Eukaryota</taxon>
        <taxon>Fungi</taxon>
        <taxon>Dikarya</taxon>
        <taxon>Ascomycota</taxon>
        <taxon>Pezizomycotina</taxon>
        <taxon>Sordariomycetes</taxon>
        <taxon>Xylariomycetidae</taxon>
        <taxon>Amphisphaeriales</taxon>
        <taxon>Apiosporaceae</taxon>
        <taxon>Apiospora</taxon>
    </lineage>
</organism>
<keyword evidence="2" id="KW-1185">Reference proteome</keyword>
<accession>A0ABR1WGK8</accession>
<dbReference type="EMBL" id="JAQQWM010000001">
    <property type="protein sequence ID" value="KAK8081228.1"/>
    <property type="molecule type" value="Genomic_DNA"/>
</dbReference>
<proteinExistence type="predicted"/>
<evidence type="ECO:0000313" key="2">
    <source>
        <dbReference type="Proteomes" id="UP001446871"/>
    </source>
</evidence>
<protein>
    <submittedName>
        <fullName evidence="1">Uncharacterized protein</fullName>
    </submittedName>
</protein>
<sequence length="60" mass="6851">MAMDELPDVVENAEVIANPRNITSKTKELAQHQLRLTKNEKLLKTDRLKLAEDHQQAAIE</sequence>
<evidence type="ECO:0000313" key="1">
    <source>
        <dbReference type="EMBL" id="KAK8081228.1"/>
    </source>
</evidence>